<evidence type="ECO:0008006" key="2">
    <source>
        <dbReference type="Google" id="ProtNLM"/>
    </source>
</evidence>
<protein>
    <recommendedName>
        <fullName evidence="2">Right-handed parallel beta-helix repeat-containing protein</fullName>
    </recommendedName>
</protein>
<gene>
    <name evidence="1" type="ORF">ABK905_14160</name>
</gene>
<accession>A0AAU7Q4Q9</accession>
<sequence>MNNITACIPSFDFPLTRPANVTSRNDIKIAGNSPLSKHIKDVRSEFGGVHLTASNPGNPFFVTGKILARYNIEMKNIVVINADIESEFGTITLESCLIGANVKARQKLTVINCDQASENEMISEFSDVELINSNVGHVRARYNINIDPTSTHTSANSDFGTVFDPGNDWQYSTRVSNPDLNGFVTVHDLVVIIPNYYSAINQHSRPAITSGNELARANTHSGQQLFPPAITNGDIRGNELVRANTHPGQQLSPPAITNGDIRGNELVRANTHFRQQSSQPAIMGNNPHGEQSVPRYVVNAEGMSSTASMTDPRDRLRAATQQFLARR</sequence>
<dbReference type="EMBL" id="CP157947">
    <property type="protein sequence ID" value="XBS68028.1"/>
    <property type="molecule type" value="Genomic_DNA"/>
</dbReference>
<evidence type="ECO:0000313" key="1">
    <source>
        <dbReference type="EMBL" id="XBS68028.1"/>
    </source>
</evidence>
<name>A0AAU7Q4Q9_9GAMM</name>
<proteinExistence type="predicted"/>
<reference evidence="1" key="1">
    <citation type="submission" date="2024-06" db="EMBL/GenBank/DDBJ databases">
        <authorList>
            <person name="Coelho C."/>
            <person name="Bento M."/>
            <person name="Garcia E."/>
            <person name="Camelo A."/>
            <person name="Brandao I."/>
            <person name="Espirito Santo C."/>
            <person name="Trovao J."/>
            <person name="Verissimo A."/>
            <person name="Costa J."/>
            <person name="Tiago I."/>
        </authorList>
    </citation>
    <scope>NUCLEOTIDE SEQUENCE</scope>
    <source>
        <strain evidence="1">KWT182</strain>
    </source>
</reference>
<organism evidence="1">
    <name type="scientific">Acerihabitans sp. KWT182</name>
    <dbReference type="NCBI Taxonomy" id="3157919"/>
    <lineage>
        <taxon>Bacteria</taxon>
        <taxon>Pseudomonadati</taxon>
        <taxon>Pseudomonadota</taxon>
        <taxon>Gammaproteobacteria</taxon>
        <taxon>Enterobacterales</taxon>
        <taxon>Pectobacteriaceae</taxon>
        <taxon>Acerihabitans</taxon>
    </lineage>
</organism>
<dbReference type="AlphaFoldDB" id="A0AAU7Q4Q9"/>